<dbReference type="InterPro" id="IPR007175">
    <property type="entry name" value="Rpr2/Snm1/Rpp21"/>
</dbReference>
<dbReference type="Pfam" id="PF04032">
    <property type="entry name" value="Rpr2"/>
    <property type="match status" value="1"/>
</dbReference>
<reference evidence="3" key="1">
    <citation type="journal article" date="2019" name="Nat. Commun.">
        <title>The genome of broomcorn millet.</title>
        <authorList>
            <person name="Zou C."/>
            <person name="Miki D."/>
            <person name="Li D."/>
            <person name="Tang Q."/>
            <person name="Xiao L."/>
            <person name="Rajput S."/>
            <person name="Deng P."/>
            <person name="Jia W."/>
            <person name="Huang R."/>
            <person name="Zhang M."/>
            <person name="Sun Y."/>
            <person name="Hu J."/>
            <person name="Fu X."/>
            <person name="Schnable P.S."/>
            <person name="Li F."/>
            <person name="Zhang H."/>
            <person name="Feng B."/>
            <person name="Zhu X."/>
            <person name="Liu R."/>
            <person name="Schnable J.C."/>
            <person name="Zhu J.-K."/>
            <person name="Zhang H."/>
        </authorList>
    </citation>
    <scope>NUCLEOTIDE SEQUENCE [LARGE SCALE GENOMIC DNA]</scope>
</reference>
<dbReference type="Gene3D" id="6.20.50.20">
    <property type="match status" value="1"/>
</dbReference>
<gene>
    <name evidence="2" type="ORF">C2845_PM17G01590</name>
</gene>
<evidence type="ECO:0000256" key="1">
    <source>
        <dbReference type="SAM" id="MobiDB-lite"/>
    </source>
</evidence>
<evidence type="ECO:0000313" key="2">
    <source>
        <dbReference type="EMBL" id="RLM69513.1"/>
    </source>
</evidence>
<dbReference type="AlphaFoldDB" id="A0A3L6Q213"/>
<proteinExistence type="predicted"/>
<feature type="region of interest" description="Disordered" evidence="1">
    <location>
        <begin position="1"/>
        <end position="27"/>
    </location>
</feature>
<dbReference type="Proteomes" id="UP000275267">
    <property type="component" value="Unassembled WGS sequence"/>
</dbReference>
<dbReference type="GO" id="GO:0006396">
    <property type="term" value="P:RNA processing"/>
    <property type="evidence" value="ECO:0007669"/>
    <property type="project" value="InterPro"/>
</dbReference>
<dbReference type="OrthoDB" id="655446at2759"/>
<accession>A0A3L6Q213</accession>
<dbReference type="EMBL" id="PQIB02000014">
    <property type="protein sequence ID" value="RLM69513.1"/>
    <property type="molecule type" value="Genomic_DNA"/>
</dbReference>
<dbReference type="PANTHER" id="PTHR36072:SF2">
    <property type="entry name" value="OS01G0531000 PROTEIN"/>
    <property type="match status" value="1"/>
</dbReference>
<comment type="caution">
    <text evidence="2">The sequence shown here is derived from an EMBL/GenBank/DDBJ whole genome shotgun (WGS) entry which is preliminary data.</text>
</comment>
<name>A0A3L6Q213_PANMI</name>
<evidence type="ECO:0000313" key="3">
    <source>
        <dbReference type="Proteomes" id="UP000275267"/>
    </source>
</evidence>
<protein>
    <submittedName>
        <fullName evidence="2">Uncharacterized protein</fullName>
    </submittedName>
</protein>
<keyword evidence="3" id="KW-1185">Reference proteome</keyword>
<dbReference type="STRING" id="4540.A0A3L6Q213"/>
<sequence length="158" mass="16955">MGKKNSGASTPARAASQAVSLREETPGRTRVDEASMLRVRHLQRLAAWAGAEARVGPVAVLLGHRLAASVEAAGVPLGAATFLCQRCETVLKPGFNCTVRIRNKRNKARRQKKSNCCQNSVSYACHFCGDQNLILGSGKGVVKSLLPSREHANHGLIR</sequence>
<dbReference type="PANTHER" id="PTHR36072">
    <property type="entry name" value="OS01G0541600 PROTEIN"/>
    <property type="match status" value="1"/>
</dbReference>
<organism evidence="2 3">
    <name type="scientific">Panicum miliaceum</name>
    <name type="common">Proso millet</name>
    <name type="synonym">Broomcorn millet</name>
    <dbReference type="NCBI Taxonomy" id="4540"/>
    <lineage>
        <taxon>Eukaryota</taxon>
        <taxon>Viridiplantae</taxon>
        <taxon>Streptophyta</taxon>
        <taxon>Embryophyta</taxon>
        <taxon>Tracheophyta</taxon>
        <taxon>Spermatophyta</taxon>
        <taxon>Magnoliopsida</taxon>
        <taxon>Liliopsida</taxon>
        <taxon>Poales</taxon>
        <taxon>Poaceae</taxon>
        <taxon>PACMAD clade</taxon>
        <taxon>Panicoideae</taxon>
        <taxon>Panicodae</taxon>
        <taxon>Paniceae</taxon>
        <taxon>Panicinae</taxon>
        <taxon>Panicum</taxon>
        <taxon>Panicum sect. Panicum</taxon>
    </lineage>
</organism>